<evidence type="ECO:0000256" key="11">
    <source>
        <dbReference type="SAM" id="Phobius"/>
    </source>
</evidence>
<dbReference type="NCBIfam" id="TIGR00206">
    <property type="entry name" value="fliF"/>
    <property type="match status" value="1"/>
</dbReference>
<dbReference type="Gene3D" id="3.30.300.30">
    <property type="match status" value="1"/>
</dbReference>
<dbReference type="GO" id="GO:0005886">
    <property type="term" value="C:plasma membrane"/>
    <property type="evidence" value="ECO:0007669"/>
    <property type="project" value="UniProtKB-SubCell"/>
</dbReference>
<dbReference type="Pfam" id="PF08345">
    <property type="entry name" value="YscJ_FliF_C"/>
    <property type="match status" value="1"/>
</dbReference>
<dbReference type="EMBL" id="CP035282">
    <property type="protein sequence ID" value="QAT61603.1"/>
    <property type="molecule type" value="Genomic_DNA"/>
</dbReference>
<evidence type="ECO:0000256" key="9">
    <source>
        <dbReference type="PIRNR" id="PIRNR004862"/>
    </source>
</evidence>
<comment type="function">
    <text evidence="9">The M ring may be actively involved in energy transduction.</text>
</comment>
<dbReference type="Pfam" id="PF06658">
    <property type="entry name" value="DUF1168"/>
    <property type="match status" value="1"/>
</dbReference>
<feature type="transmembrane region" description="Helical" evidence="11">
    <location>
        <begin position="28"/>
        <end position="46"/>
    </location>
</feature>
<keyword evidence="5 11" id="KW-0812">Transmembrane</keyword>
<feature type="region of interest" description="Disordered" evidence="10">
    <location>
        <begin position="307"/>
        <end position="331"/>
    </location>
</feature>
<dbReference type="AlphaFoldDB" id="A0A410QC50"/>
<dbReference type="GO" id="GO:0071973">
    <property type="term" value="P:bacterial-type flagellum-dependent cell motility"/>
    <property type="evidence" value="ECO:0007669"/>
    <property type="project" value="InterPro"/>
</dbReference>
<feature type="compositionally biased region" description="Basic and acidic residues" evidence="10">
    <location>
        <begin position="468"/>
        <end position="484"/>
    </location>
</feature>
<dbReference type="PIRSF" id="PIRSF004862">
    <property type="entry name" value="FliF"/>
    <property type="match status" value="1"/>
</dbReference>
<sequence length="510" mass="57489">MVGETIQKVRNQLTEFWQKTDKKKKIKIGISALLVILGIVILVLIFTRTKYEVLYDDLSLKDLGEVTKKLDELNIEWKTGDKETTILVPKGMKNKVKIELASYGLPKEGYNFTDAFNDSSWTMTEYEKKERMKYALQNELASTISEIDGVESATVYIDEKEDSGFVVEDNKQETTASVFLKKSDSTPLSQEKITAIKNLVAGSVNMNPENVSLVDDQGQLLDEENGQSSDTSDQYAIQQNLENKTNESIRNFLENMFGYGNVDVRSSFKINFDVENSKITEFSPPVEGSEEGLVRSMEEIEENMVGDEAEGVPGTEENPPDYQMPEDQNGKYNKASRTINYELNEINKEIRKTPGQVEGVTVAVLINKNALSSGEMTEEKKNEISKLVYAATGIDTKQVQVSAENFSSGSDNTELNKGNSHLLLWLIIGALAAAGAGGFLIYRKRKQKEEEMELDELEEENELEKEDTEVKPSEEIDFDKKESDMKTQIDKFIEKKPDAVAQLLRTWLNE</sequence>
<dbReference type="InterPro" id="IPR000067">
    <property type="entry name" value="FlgMring_FliF"/>
</dbReference>
<dbReference type="InterPro" id="IPR013556">
    <property type="entry name" value="Flag_M-ring_C"/>
</dbReference>
<dbReference type="GO" id="GO:0009431">
    <property type="term" value="C:bacterial-type flagellum basal body, MS ring"/>
    <property type="evidence" value="ECO:0007669"/>
    <property type="project" value="InterPro"/>
</dbReference>
<keyword evidence="6 11" id="KW-1133">Transmembrane helix</keyword>
<evidence type="ECO:0000259" key="13">
    <source>
        <dbReference type="Pfam" id="PF08345"/>
    </source>
</evidence>
<evidence type="ECO:0000256" key="10">
    <source>
        <dbReference type="SAM" id="MobiDB-lite"/>
    </source>
</evidence>
<feature type="domain" description="Flagellar M-ring C-terminal" evidence="13">
    <location>
        <begin position="253"/>
        <end position="402"/>
    </location>
</feature>
<dbReference type="PANTHER" id="PTHR30046:SF0">
    <property type="entry name" value="FLAGELLAR M-RING PROTEIN"/>
    <property type="match status" value="1"/>
</dbReference>
<keyword evidence="7 11" id="KW-0472">Membrane</keyword>
<feature type="domain" description="Flagellar M-ring N-terminal" evidence="12">
    <location>
        <begin position="47"/>
        <end position="222"/>
    </location>
</feature>
<keyword evidence="14" id="KW-0966">Cell projection</keyword>
<reference evidence="15" key="1">
    <citation type="submission" date="2019-01" db="EMBL/GenBank/DDBJ databases">
        <title>Draft genomes of a novel of Sporanaerobacter strains.</title>
        <authorList>
            <person name="Ma S."/>
        </authorList>
    </citation>
    <scope>NUCLEOTIDE SEQUENCE [LARGE SCALE GENOMIC DNA]</scope>
    <source>
        <strain evidence="15">NJN-17</strain>
    </source>
</reference>
<keyword evidence="4" id="KW-1003">Cell membrane</keyword>
<evidence type="ECO:0000313" key="14">
    <source>
        <dbReference type="EMBL" id="QAT61603.1"/>
    </source>
</evidence>
<organism evidence="14 15">
    <name type="scientific">Acidilutibacter cellobiosedens</name>
    <dbReference type="NCBI Taxonomy" id="2507161"/>
    <lineage>
        <taxon>Bacteria</taxon>
        <taxon>Bacillati</taxon>
        <taxon>Bacillota</taxon>
        <taxon>Tissierellia</taxon>
        <taxon>Tissierellales</taxon>
        <taxon>Acidilutibacteraceae</taxon>
        <taxon>Acidilutibacter</taxon>
    </lineage>
</organism>
<dbReference type="KEGG" id="spoa:EQM13_08410"/>
<dbReference type="Pfam" id="PF01514">
    <property type="entry name" value="YscJ_FliF"/>
    <property type="match status" value="1"/>
</dbReference>
<evidence type="ECO:0000256" key="7">
    <source>
        <dbReference type="ARBA" id="ARBA00023136"/>
    </source>
</evidence>
<evidence type="ECO:0000256" key="2">
    <source>
        <dbReference type="ARBA" id="ARBA00004651"/>
    </source>
</evidence>
<comment type="subcellular location">
    <subcellularLocation>
        <location evidence="1 9">Bacterial flagellum basal body</location>
    </subcellularLocation>
    <subcellularLocation>
        <location evidence="2">Cell membrane</location>
        <topology evidence="2">Multi-pass membrane protein</topology>
    </subcellularLocation>
</comment>
<evidence type="ECO:0000259" key="12">
    <source>
        <dbReference type="Pfam" id="PF01514"/>
    </source>
</evidence>
<evidence type="ECO:0000256" key="3">
    <source>
        <dbReference type="ARBA" id="ARBA00007971"/>
    </source>
</evidence>
<comment type="similarity">
    <text evidence="3 9">Belongs to the FliF family.</text>
</comment>
<dbReference type="InterPro" id="IPR043427">
    <property type="entry name" value="YscJ/FliF"/>
</dbReference>
<feature type="region of interest" description="Disordered" evidence="10">
    <location>
        <begin position="455"/>
        <end position="484"/>
    </location>
</feature>
<protein>
    <recommendedName>
        <fullName evidence="9">Flagellar M-ring protein</fullName>
    </recommendedName>
</protein>
<dbReference type="InterPro" id="IPR006182">
    <property type="entry name" value="FliF_N_dom"/>
</dbReference>
<keyword evidence="14" id="KW-0282">Flagellum</keyword>
<evidence type="ECO:0000256" key="4">
    <source>
        <dbReference type="ARBA" id="ARBA00022475"/>
    </source>
</evidence>
<evidence type="ECO:0000256" key="8">
    <source>
        <dbReference type="ARBA" id="ARBA00023143"/>
    </source>
</evidence>
<dbReference type="GO" id="GO:0003774">
    <property type="term" value="F:cytoskeletal motor activity"/>
    <property type="evidence" value="ECO:0007669"/>
    <property type="project" value="InterPro"/>
</dbReference>
<accession>A0A410QC50</accession>
<name>A0A410QC50_9FIRM</name>
<evidence type="ECO:0000256" key="6">
    <source>
        <dbReference type="ARBA" id="ARBA00022989"/>
    </source>
</evidence>
<dbReference type="PRINTS" id="PR01009">
    <property type="entry name" value="FLGMRINGFLIF"/>
</dbReference>
<dbReference type="OrthoDB" id="9807026at2"/>
<keyword evidence="8 9" id="KW-0975">Bacterial flagellum</keyword>
<keyword evidence="15" id="KW-1185">Reference proteome</keyword>
<dbReference type="Proteomes" id="UP000287969">
    <property type="component" value="Chromosome"/>
</dbReference>
<gene>
    <name evidence="14" type="primary">fliF</name>
    <name evidence="14" type="ORF">EQM13_08410</name>
</gene>
<evidence type="ECO:0000256" key="5">
    <source>
        <dbReference type="ARBA" id="ARBA00022692"/>
    </source>
</evidence>
<proteinExistence type="inferred from homology"/>
<dbReference type="InterPro" id="IPR045851">
    <property type="entry name" value="AMP-bd_C_sf"/>
</dbReference>
<dbReference type="InterPro" id="IPR009548">
    <property type="entry name" value="Prkrip1"/>
</dbReference>
<dbReference type="GO" id="GO:0003725">
    <property type="term" value="F:double-stranded RNA binding"/>
    <property type="evidence" value="ECO:0007669"/>
    <property type="project" value="InterPro"/>
</dbReference>
<dbReference type="PANTHER" id="PTHR30046">
    <property type="entry name" value="FLAGELLAR M-RING PROTEIN"/>
    <property type="match status" value="1"/>
</dbReference>
<evidence type="ECO:0000313" key="15">
    <source>
        <dbReference type="Proteomes" id="UP000287969"/>
    </source>
</evidence>
<keyword evidence="14" id="KW-0969">Cilium</keyword>
<evidence type="ECO:0000256" key="1">
    <source>
        <dbReference type="ARBA" id="ARBA00004117"/>
    </source>
</evidence>
<feature type="transmembrane region" description="Helical" evidence="11">
    <location>
        <begin position="422"/>
        <end position="442"/>
    </location>
</feature>
<feature type="compositionally biased region" description="Acidic residues" evidence="10">
    <location>
        <begin position="455"/>
        <end position="467"/>
    </location>
</feature>